<evidence type="ECO:0000256" key="9">
    <source>
        <dbReference type="ARBA" id="ARBA00022741"/>
    </source>
</evidence>
<dbReference type="SUPFAM" id="SSF52009">
    <property type="entry name" value="Phosphohistidine domain"/>
    <property type="match status" value="1"/>
</dbReference>
<feature type="domain" description="Pyruvate phosphate dikinase AMP/ATP-binding" evidence="16">
    <location>
        <begin position="18"/>
        <end position="321"/>
    </location>
</feature>
<dbReference type="Pfam" id="PF01326">
    <property type="entry name" value="PPDK_N"/>
    <property type="match status" value="1"/>
</dbReference>
<evidence type="ECO:0000256" key="1">
    <source>
        <dbReference type="ARBA" id="ARBA00001946"/>
    </source>
</evidence>
<dbReference type="Gene3D" id="3.30.470.20">
    <property type="entry name" value="ATP-grasp fold, B domain"/>
    <property type="match status" value="1"/>
</dbReference>
<keyword evidence="11" id="KW-0067">ATP-binding</keyword>
<dbReference type="Gene3D" id="3.30.1490.20">
    <property type="entry name" value="ATP-grasp fold, A domain"/>
    <property type="match status" value="1"/>
</dbReference>
<evidence type="ECO:0000313" key="17">
    <source>
        <dbReference type="EMBL" id="MDV5977145.1"/>
    </source>
</evidence>
<evidence type="ECO:0000259" key="15">
    <source>
        <dbReference type="Pfam" id="PF00391"/>
    </source>
</evidence>
<evidence type="ECO:0000256" key="3">
    <source>
        <dbReference type="ARBA" id="ARBA00004742"/>
    </source>
</evidence>
<evidence type="ECO:0000256" key="7">
    <source>
        <dbReference type="ARBA" id="ARBA00022679"/>
    </source>
</evidence>
<sequence length="827" mass="94229">MIAMILDFNEIKKEDVLVAGGKGANLGEMTSAKINVPSGFVITADAYRDFLKVNGIDILIENGIKKSVDDERKLLNEAEHFRGKIKSGKFPERLENAIREKYFNLGNNTRVAVRSSATAEDLPDASFAGQQETYLNVQGIESVLNAVRNCYASLWGNRAVSYRFHQGYDQTSVSIAVVIQEMIESEKSGVLFTVNPVNKKENEMQINASFGLGESVVSGRVTADSYIIDKSGKIAQVNIGSKETQIIYGDKETVEVAVSSDKRKTRALNDREILELMKCGLEIEKHYRMPMDIEWAIKNDIVYILQARAITTLKNSENDITCNDLIEKYTKGKKIKKDTREVMSFFLEKMPSAHRVLDFDYLMAINDQKVNILSEGGIILPRNPIIDDDGIQTFSDEGKRIGKNIFKFFNILKNMKDFEFCYKKCKDFMNIYETEIEEIKHLNFENMTLTECGNFLEESYALLQKLAYDRFKYALFPSVLNSKKFTKIIKKVNSNYSSFDFYWDLDNKTSVITNDVYTMACEIRKNEALKRAIISGDNFKELYKNYNDFKNITDEFMKDNGFKSDYNCYCLSAKTFLEDPDRLTNILRPILNENSNESKDIKDFSKLMESIEGIYGKKYQDIEKQIKYFRYFHVVREESQYLWETLFYYVRKCVKRINFILLGDENIEIGVANLFHKELLKAINRGNLNESDKEKINRRNEKFPLAVKVWEASKLLIFKTDGDALKGVSGSTGIAVGKVCLINSPKEFYKMKKGDILVCHLTDPEWTPLFKLASAVVADTGSALSHAAIVAREYNIPAVLGVGFATTKFKDGDTIQVDGNTGEVKGC</sequence>
<dbReference type="EC" id="2.7.9.2" evidence="5"/>
<comment type="caution">
    <text evidence="17">The sequence shown here is derived from an EMBL/GenBank/DDBJ whole genome shotgun (WGS) entry which is preliminary data.</text>
</comment>
<evidence type="ECO:0000313" key="18">
    <source>
        <dbReference type="Proteomes" id="UP001186118"/>
    </source>
</evidence>
<feature type="domain" description="PEP-utilising enzyme mobile" evidence="15">
    <location>
        <begin position="752"/>
        <end position="822"/>
    </location>
</feature>
<evidence type="ECO:0000256" key="11">
    <source>
        <dbReference type="ARBA" id="ARBA00022840"/>
    </source>
</evidence>
<reference evidence="17" key="1">
    <citation type="submission" date="2021-04" db="EMBL/GenBank/DDBJ databases">
        <title>Draft genomes of 20 S. canis strains.</title>
        <authorList>
            <person name="Pagnossin D."/>
            <person name="Weir W."/>
            <person name="Smith A."/>
            <person name="Ure R."/>
            <person name="Oravcova K."/>
        </authorList>
    </citation>
    <scope>NUCLEOTIDE SEQUENCE</scope>
    <source>
        <strain evidence="17">284</strain>
    </source>
</reference>
<comment type="cofactor">
    <cofactor evidence="1">
        <name>Mg(2+)</name>
        <dbReference type="ChEBI" id="CHEBI:18420"/>
    </cofactor>
</comment>
<evidence type="ECO:0000256" key="12">
    <source>
        <dbReference type="ARBA" id="ARBA00022842"/>
    </source>
</evidence>
<evidence type="ECO:0000256" key="6">
    <source>
        <dbReference type="ARBA" id="ARBA00021623"/>
    </source>
</evidence>
<dbReference type="PANTHER" id="PTHR43030">
    <property type="entry name" value="PHOSPHOENOLPYRUVATE SYNTHASE"/>
    <property type="match status" value="1"/>
</dbReference>
<evidence type="ECO:0000259" key="16">
    <source>
        <dbReference type="Pfam" id="PF01326"/>
    </source>
</evidence>
<comment type="pathway">
    <text evidence="3">Carbohydrate biosynthesis; gluconeogenesis.</text>
</comment>
<dbReference type="InterPro" id="IPR013815">
    <property type="entry name" value="ATP_grasp_subdomain_1"/>
</dbReference>
<comment type="function">
    <text evidence="2">Catalyzes the phosphorylation of pyruvate to phosphoenolpyruvate.</text>
</comment>
<dbReference type="SUPFAM" id="SSF56059">
    <property type="entry name" value="Glutathione synthetase ATP-binding domain-like"/>
    <property type="match status" value="1"/>
</dbReference>
<dbReference type="Gene3D" id="3.50.30.10">
    <property type="entry name" value="Phosphohistidine domain"/>
    <property type="match status" value="1"/>
</dbReference>
<dbReference type="InterPro" id="IPR002192">
    <property type="entry name" value="PPDK_AMP/ATP-bd"/>
</dbReference>
<proteinExistence type="inferred from homology"/>
<evidence type="ECO:0000256" key="8">
    <source>
        <dbReference type="ARBA" id="ARBA00022723"/>
    </source>
</evidence>
<dbReference type="InterPro" id="IPR008279">
    <property type="entry name" value="PEP-util_enz_mobile_dom"/>
</dbReference>
<gene>
    <name evidence="17" type="ORF">KB584_06665</name>
</gene>
<keyword evidence="9" id="KW-0547">Nucleotide-binding</keyword>
<dbReference type="Proteomes" id="UP001186118">
    <property type="component" value="Unassembled WGS sequence"/>
</dbReference>
<dbReference type="EMBL" id="JAGQEX010000011">
    <property type="protein sequence ID" value="MDV5977145.1"/>
    <property type="molecule type" value="Genomic_DNA"/>
</dbReference>
<dbReference type="GO" id="GO:0046872">
    <property type="term" value="F:metal ion binding"/>
    <property type="evidence" value="ECO:0007669"/>
    <property type="project" value="UniProtKB-KW"/>
</dbReference>
<keyword evidence="7" id="KW-0808">Transferase</keyword>
<accession>A0AAE4TPP2</accession>
<evidence type="ECO:0000256" key="4">
    <source>
        <dbReference type="ARBA" id="ARBA00007837"/>
    </source>
</evidence>
<dbReference type="PANTHER" id="PTHR43030:SF1">
    <property type="entry name" value="PHOSPHOENOLPYRUVATE SYNTHASE"/>
    <property type="match status" value="1"/>
</dbReference>
<evidence type="ECO:0000256" key="10">
    <source>
        <dbReference type="ARBA" id="ARBA00022777"/>
    </source>
</evidence>
<dbReference type="FunFam" id="3.30.1490.20:FF:000010">
    <property type="entry name" value="Phosphoenolpyruvate synthase"/>
    <property type="match status" value="1"/>
</dbReference>
<comment type="similarity">
    <text evidence="4">Belongs to the PEP-utilizing enzyme family.</text>
</comment>
<protein>
    <recommendedName>
        <fullName evidence="6">Phosphoenolpyruvate synthase</fullName>
        <ecNumber evidence="5">2.7.9.2</ecNumber>
    </recommendedName>
    <alternativeName>
        <fullName evidence="13">Pyruvate, water dikinase</fullName>
    </alternativeName>
</protein>
<evidence type="ECO:0000256" key="2">
    <source>
        <dbReference type="ARBA" id="ARBA00002988"/>
    </source>
</evidence>
<keyword evidence="8" id="KW-0479">Metal-binding</keyword>
<dbReference type="GO" id="GO:0005524">
    <property type="term" value="F:ATP binding"/>
    <property type="evidence" value="ECO:0007669"/>
    <property type="project" value="UniProtKB-KW"/>
</dbReference>
<dbReference type="GO" id="GO:0008986">
    <property type="term" value="F:pyruvate, water dikinase activity"/>
    <property type="evidence" value="ECO:0007669"/>
    <property type="project" value="UniProtKB-EC"/>
</dbReference>
<evidence type="ECO:0000256" key="14">
    <source>
        <dbReference type="ARBA" id="ARBA00047700"/>
    </source>
</evidence>
<comment type="catalytic activity">
    <reaction evidence="14">
        <text>pyruvate + ATP + H2O = phosphoenolpyruvate + AMP + phosphate + 2 H(+)</text>
        <dbReference type="Rhea" id="RHEA:11364"/>
        <dbReference type="ChEBI" id="CHEBI:15361"/>
        <dbReference type="ChEBI" id="CHEBI:15377"/>
        <dbReference type="ChEBI" id="CHEBI:15378"/>
        <dbReference type="ChEBI" id="CHEBI:30616"/>
        <dbReference type="ChEBI" id="CHEBI:43474"/>
        <dbReference type="ChEBI" id="CHEBI:58702"/>
        <dbReference type="ChEBI" id="CHEBI:456215"/>
        <dbReference type="EC" id="2.7.9.2"/>
    </reaction>
</comment>
<organism evidence="17 18">
    <name type="scientific">Streptococcus canis</name>
    <dbReference type="NCBI Taxonomy" id="1329"/>
    <lineage>
        <taxon>Bacteria</taxon>
        <taxon>Bacillati</taxon>
        <taxon>Bacillota</taxon>
        <taxon>Bacilli</taxon>
        <taxon>Lactobacillales</taxon>
        <taxon>Streptococcaceae</taxon>
        <taxon>Streptococcus</taxon>
    </lineage>
</organism>
<dbReference type="InterPro" id="IPR006319">
    <property type="entry name" value="PEP_synth"/>
</dbReference>
<dbReference type="AlphaFoldDB" id="A0AAE4TPP2"/>
<dbReference type="InterPro" id="IPR036637">
    <property type="entry name" value="Phosphohistidine_dom_sf"/>
</dbReference>
<keyword evidence="10" id="KW-0418">Kinase</keyword>
<name>A0AAE4TPP2_STRCB</name>
<evidence type="ECO:0000256" key="13">
    <source>
        <dbReference type="ARBA" id="ARBA00033470"/>
    </source>
</evidence>
<keyword evidence="12" id="KW-0460">Magnesium</keyword>
<dbReference type="Pfam" id="PF00391">
    <property type="entry name" value="PEP-utilizers"/>
    <property type="match status" value="1"/>
</dbReference>
<evidence type="ECO:0000256" key="5">
    <source>
        <dbReference type="ARBA" id="ARBA00011996"/>
    </source>
</evidence>